<dbReference type="KEGG" id="pbap:Pla133_29340"/>
<keyword evidence="2" id="KW-0479">Metal-binding</keyword>
<dbReference type="AlphaFoldDB" id="A0A518BLK3"/>
<keyword evidence="8" id="KW-1185">Reference proteome</keyword>
<dbReference type="EMBL" id="CP036287">
    <property type="protein sequence ID" value="QDU67845.1"/>
    <property type="molecule type" value="Genomic_DNA"/>
</dbReference>
<feature type="domain" description="Succinylglutamate desuccinylase/Aspartoacylase catalytic" evidence="6">
    <location>
        <begin position="44"/>
        <end position="160"/>
    </location>
</feature>
<comment type="cofactor">
    <cofactor evidence="1">
        <name>Zn(2+)</name>
        <dbReference type="ChEBI" id="CHEBI:29105"/>
    </cofactor>
</comment>
<evidence type="ECO:0000256" key="4">
    <source>
        <dbReference type="ARBA" id="ARBA00022833"/>
    </source>
</evidence>
<dbReference type="InterPro" id="IPR055438">
    <property type="entry name" value="AstE_AspA_cat"/>
</dbReference>
<dbReference type="InterPro" id="IPR050178">
    <property type="entry name" value="AspA/AstE_fam"/>
</dbReference>
<evidence type="ECO:0000313" key="8">
    <source>
        <dbReference type="Proteomes" id="UP000316921"/>
    </source>
</evidence>
<dbReference type="EC" id="3.5.1.96" evidence="7"/>
<dbReference type="GO" id="GO:0005829">
    <property type="term" value="C:cytosol"/>
    <property type="evidence" value="ECO:0007669"/>
    <property type="project" value="TreeGrafter"/>
</dbReference>
<protein>
    <submittedName>
        <fullName evidence="7">Succinylglutamate desuccinylase</fullName>
        <ecNumber evidence="7">3.5.1.96</ecNumber>
    </submittedName>
</protein>
<dbReference type="GO" id="GO:0046872">
    <property type="term" value="F:metal ion binding"/>
    <property type="evidence" value="ECO:0007669"/>
    <property type="project" value="UniProtKB-KW"/>
</dbReference>
<dbReference type="Proteomes" id="UP000316921">
    <property type="component" value="Chromosome"/>
</dbReference>
<reference evidence="7 8" key="1">
    <citation type="submission" date="2019-02" db="EMBL/GenBank/DDBJ databases">
        <title>Deep-cultivation of Planctomycetes and their phenomic and genomic characterization uncovers novel biology.</title>
        <authorList>
            <person name="Wiegand S."/>
            <person name="Jogler M."/>
            <person name="Boedeker C."/>
            <person name="Pinto D."/>
            <person name="Vollmers J."/>
            <person name="Rivas-Marin E."/>
            <person name="Kohn T."/>
            <person name="Peeters S.H."/>
            <person name="Heuer A."/>
            <person name="Rast P."/>
            <person name="Oberbeckmann S."/>
            <person name="Bunk B."/>
            <person name="Jeske O."/>
            <person name="Meyerdierks A."/>
            <person name="Storesund J.E."/>
            <person name="Kallscheuer N."/>
            <person name="Luecker S."/>
            <person name="Lage O.M."/>
            <person name="Pohl T."/>
            <person name="Merkel B.J."/>
            <person name="Hornburger P."/>
            <person name="Mueller R.-W."/>
            <person name="Bruemmer F."/>
            <person name="Labrenz M."/>
            <person name="Spormann A.M."/>
            <person name="Op den Camp H."/>
            <person name="Overmann J."/>
            <person name="Amann R."/>
            <person name="Jetten M.S.M."/>
            <person name="Mascher T."/>
            <person name="Medema M.H."/>
            <person name="Devos D.P."/>
            <person name="Kaster A.-K."/>
            <person name="Ovreas L."/>
            <person name="Rohde M."/>
            <person name="Galperin M.Y."/>
            <person name="Jogler C."/>
        </authorList>
    </citation>
    <scope>NUCLEOTIDE SEQUENCE [LARGE SCALE GENOMIC DNA]</scope>
    <source>
        <strain evidence="7 8">Pla133</strain>
    </source>
</reference>
<organism evidence="7 8">
    <name type="scientific">Engelhardtia mirabilis</name>
    <dbReference type="NCBI Taxonomy" id="2528011"/>
    <lineage>
        <taxon>Bacteria</taxon>
        <taxon>Pseudomonadati</taxon>
        <taxon>Planctomycetota</taxon>
        <taxon>Planctomycetia</taxon>
        <taxon>Planctomycetia incertae sedis</taxon>
        <taxon>Engelhardtia</taxon>
    </lineage>
</organism>
<evidence type="ECO:0000256" key="3">
    <source>
        <dbReference type="ARBA" id="ARBA00022801"/>
    </source>
</evidence>
<feature type="region of interest" description="Disordered" evidence="5">
    <location>
        <begin position="1"/>
        <end position="21"/>
    </location>
</feature>
<evidence type="ECO:0000256" key="5">
    <source>
        <dbReference type="SAM" id="MobiDB-lite"/>
    </source>
</evidence>
<dbReference type="SUPFAM" id="SSF53187">
    <property type="entry name" value="Zn-dependent exopeptidases"/>
    <property type="match status" value="1"/>
</dbReference>
<keyword evidence="3 7" id="KW-0378">Hydrolase</keyword>
<name>A0A518BLK3_9BACT</name>
<gene>
    <name evidence="7" type="primary">astE</name>
    <name evidence="7" type="ORF">Pla133_29340</name>
</gene>
<evidence type="ECO:0000259" key="6">
    <source>
        <dbReference type="Pfam" id="PF24827"/>
    </source>
</evidence>
<keyword evidence="4" id="KW-0862">Zinc</keyword>
<evidence type="ECO:0000256" key="2">
    <source>
        <dbReference type="ARBA" id="ARBA00022723"/>
    </source>
</evidence>
<sequence>MAGGNLEPVLHRGREQRGDDATAKIGLATERLRRVIGRHGDGEGPLVVVVGGMHGNEPGGFEALERVCANLEELALVPRGRLLALGGNLEALALGTRFIERDLNRAFTNEGLALARATAPQERDAEQRELIELVDLIAAEIASSPHPTLLLDLHSTSAAGAPFALMGDTLGNRAIALQLEMPVILGLEESVQGTLLSWFGERGHGAVGVEGGQHLHPDTNRHQEAAVWLTLVATGLLHEDQLPWLDEQRRVLRRVTAGLPRFVAVQHRHGLQDGHRFRMAPGFANFDAVRRGALLAHEGEREVRAPFGGHVLLPLYQGKGNDGFFIGRRVRPFWLRLSRGLRGMRLERFLSLLPGVSPDPERPDGLLVDRRIARLRALDLFHLLGYWRAGEDGAVLRVARRREGSVFRR</sequence>
<evidence type="ECO:0000313" key="7">
    <source>
        <dbReference type="EMBL" id="QDU67845.1"/>
    </source>
</evidence>
<proteinExistence type="predicted"/>
<dbReference type="PANTHER" id="PTHR15162:SF7">
    <property type="entry name" value="SUCCINYLGLUTAMATE DESUCCINYLASE"/>
    <property type="match status" value="1"/>
</dbReference>
<evidence type="ECO:0000256" key="1">
    <source>
        <dbReference type="ARBA" id="ARBA00001947"/>
    </source>
</evidence>
<accession>A0A518BLK3</accession>
<dbReference type="Gene3D" id="3.40.630.10">
    <property type="entry name" value="Zn peptidases"/>
    <property type="match status" value="1"/>
</dbReference>
<feature type="compositionally biased region" description="Basic and acidic residues" evidence="5">
    <location>
        <begin position="9"/>
        <end position="21"/>
    </location>
</feature>
<dbReference type="Pfam" id="PF24827">
    <property type="entry name" value="AstE_AspA_cat"/>
    <property type="match status" value="1"/>
</dbReference>
<dbReference type="GO" id="GO:0009017">
    <property type="term" value="F:succinylglutamate desuccinylase activity"/>
    <property type="evidence" value="ECO:0007669"/>
    <property type="project" value="UniProtKB-EC"/>
</dbReference>
<dbReference type="PANTHER" id="PTHR15162">
    <property type="entry name" value="ASPARTOACYLASE"/>
    <property type="match status" value="1"/>
</dbReference>
<dbReference type="GO" id="GO:0016788">
    <property type="term" value="F:hydrolase activity, acting on ester bonds"/>
    <property type="evidence" value="ECO:0007669"/>
    <property type="project" value="InterPro"/>
</dbReference>